<evidence type="ECO:0000256" key="3">
    <source>
        <dbReference type="ARBA" id="ARBA00022827"/>
    </source>
</evidence>
<dbReference type="GO" id="GO:0071949">
    <property type="term" value="F:FAD binding"/>
    <property type="evidence" value="ECO:0007669"/>
    <property type="project" value="InterPro"/>
</dbReference>
<evidence type="ECO:0000313" key="7">
    <source>
        <dbReference type="Proteomes" id="UP000256690"/>
    </source>
</evidence>
<proteinExistence type="inferred from homology"/>
<comment type="caution">
    <text evidence="6">The sequence shown here is derived from an EMBL/GenBank/DDBJ whole genome shotgun (WGS) entry which is preliminary data.</text>
</comment>
<dbReference type="PROSITE" id="PS51387">
    <property type="entry name" value="FAD_PCMH"/>
    <property type="match status" value="1"/>
</dbReference>
<keyword evidence="7" id="KW-1185">Reference proteome</keyword>
<dbReference type="InterPro" id="IPR006094">
    <property type="entry name" value="Oxid_FAD_bind_N"/>
</dbReference>
<evidence type="ECO:0000256" key="1">
    <source>
        <dbReference type="ARBA" id="ARBA00005466"/>
    </source>
</evidence>
<dbReference type="InterPro" id="IPR016169">
    <property type="entry name" value="FAD-bd_PCMH_sub2"/>
</dbReference>
<comment type="similarity">
    <text evidence="1">Belongs to the oxygen-dependent FAD-linked oxidoreductase family.</text>
</comment>
<gene>
    <name evidence="6" type="ORF">DSM5745_06308</name>
</gene>
<accession>A0A3D8RQU9</accession>
<dbReference type="AlphaFoldDB" id="A0A3D8RQU9"/>
<evidence type="ECO:0000256" key="2">
    <source>
        <dbReference type="ARBA" id="ARBA00022630"/>
    </source>
</evidence>
<dbReference type="GO" id="GO:0016491">
    <property type="term" value="F:oxidoreductase activity"/>
    <property type="evidence" value="ECO:0007669"/>
    <property type="project" value="UniProtKB-KW"/>
</dbReference>
<reference evidence="6 7" key="1">
    <citation type="journal article" date="2018" name="IMA Fungus">
        <title>IMA Genome-F 9: Draft genome sequence of Annulohypoxylon stygium, Aspergillus mulundensis, Berkeleyomyces basicola (syn. Thielaviopsis basicola), Ceratocystis smalleyi, two Cercospora beticola strains, Coleophoma cylindrospora, Fusarium fracticaudum, Phialophora cf. hyalina, and Morchella septimelata.</title>
        <authorList>
            <person name="Wingfield B.D."/>
            <person name="Bills G.F."/>
            <person name="Dong Y."/>
            <person name="Huang W."/>
            <person name="Nel W.J."/>
            <person name="Swalarsk-Parry B.S."/>
            <person name="Vaghefi N."/>
            <person name="Wilken P.M."/>
            <person name="An Z."/>
            <person name="de Beer Z.W."/>
            <person name="De Vos L."/>
            <person name="Chen L."/>
            <person name="Duong T.A."/>
            <person name="Gao Y."/>
            <person name="Hammerbacher A."/>
            <person name="Kikkert J.R."/>
            <person name="Li Y."/>
            <person name="Li H."/>
            <person name="Li K."/>
            <person name="Li Q."/>
            <person name="Liu X."/>
            <person name="Ma X."/>
            <person name="Naidoo K."/>
            <person name="Pethybridge S.J."/>
            <person name="Sun J."/>
            <person name="Steenkamp E.T."/>
            <person name="van der Nest M.A."/>
            <person name="van Wyk S."/>
            <person name="Wingfield M.J."/>
            <person name="Xiong C."/>
            <person name="Yue Q."/>
            <person name="Zhang X."/>
        </authorList>
    </citation>
    <scope>NUCLEOTIDE SEQUENCE [LARGE SCALE GENOMIC DNA]</scope>
    <source>
        <strain evidence="6 7">DSM 5745</strain>
    </source>
</reference>
<keyword evidence="3" id="KW-0274">FAD</keyword>
<evidence type="ECO:0000313" key="6">
    <source>
        <dbReference type="EMBL" id="RDW76316.1"/>
    </source>
</evidence>
<keyword evidence="2" id="KW-0285">Flavoprotein</keyword>
<dbReference type="InterPro" id="IPR016166">
    <property type="entry name" value="FAD-bd_PCMH"/>
</dbReference>
<sequence>MPHAGAANIQGGVTVDLRALSGVQVSEDRETVVIGTGVSWGEVYKVLSPLNLTVAGGRAASIGVGGFLTGGGLSALGPATGWGCDSVLEYEVVLASGGILNVSGTSHADLFLALKGGSNNFGIVTKFTMKTYPSRGVWVGGALYPDSEIPRQSEAYSGFMDPANFDPRADPVQGYGWTAEQKTLFVTNILLYTEPRLDPPVLQPFMNSSAAVSLTSQIISMADYVQEQSGSQPPGLNYIFFTTTFVHSPSIYASIVSKFNSSIPAISSVKNLNWYMAFQPSPALHGQNSLGLDPQDNG</sequence>
<name>A0A3D8RQU9_9EURO</name>
<evidence type="ECO:0000256" key="4">
    <source>
        <dbReference type="ARBA" id="ARBA00023002"/>
    </source>
</evidence>
<dbReference type="OrthoDB" id="2151789at2759"/>
<dbReference type="SUPFAM" id="SSF56176">
    <property type="entry name" value="FAD-binding/transporter-associated domain-like"/>
    <property type="match status" value="1"/>
</dbReference>
<dbReference type="Proteomes" id="UP000256690">
    <property type="component" value="Unassembled WGS sequence"/>
</dbReference>
<dbReference type="PANTHER" id="PTHR42973:SF22">
    <property type="entry name" value="FAD-BINDING PCMH-TYPE DOMAIN-CONTAINING PROTEIN-RELATED"/>
    <property type="match status" value="1"/>
</dbReference>
<dbReference type="RefSeq" id="XP_026602628.1">
    <property type="nucleotide sequence ID" value="XM_026748324.1"/>
</dbReference>
<keyword evidence="4" id="KW-0560">Oxidoreductase</keyword>
<dbReference type="Gene3D" id="3.30.465.10">
    <property type="match status" value="1"/>
</dbReference>
<organism evidence="6 7">
    <name type="scientific">Aspergillus mulundensis</name>
    <dbReference type="NCBI Taxonomy" id="1810919"/>
    <lineage>
        <taxon>Eukaryota</taxon>
        <taxon>Fungi</taxon>
        <taxon>Dikarya</taxon>
        <taxon>Ascomycota</taxon>
        <taxon>Pezizomycotina</taxon>
        <taxon>Eurotiomycetes</taxon>
        <taxon>Eurotiomycetidae</taxon>
        <taxon>Eurotiales</taxon>
        <taxon>Aspergillaceae</taxon>
        <taxon>Aspergillus</taxon>
        <taxon>Aspergillus subgen. Nidulantes</taxon>
    </lineage>
</organism>
<feature type="domain" description="FAD-binding PCMH-type" evidence="5">
    <location>
        <begin position="1"/>
        <end position="134"/>
    </location>
</feature>
<dbReference type="PANTHER" id="PTHR42973">
    <property type="entry name" value="BINDING OXIDOREDUCTASE, PUTATIVE (AFU_ORTHOLOGUE AFUA_1G17690)-RELATED"/>
    <property type="match status" value="1"/>
</dbReference>
<dbReference type="InterPro" id="IPR050416">
    <property type="entry name" value="FAD-linked_Oxidoreductase"/>
</dbReference>
<protein>
    <recommendedName>
        <fullName evidence="5">FAD-binding PCMH-type domain-containing protein</fullName>
    </recommendedName>
</protein>
<dbReference type="STRING" id="1810919.A0A3D8RQU9"/>
<dbReference type="GeneID" id="38116678"/>
<dbReference type="Pfam" id="PF01565">
    <property type="entry name" value="FAD_binding_4"/>
    <property type="match status" value="1"/>
</dbReference>
<dbReference type="InterPro" id="IPR036318">
    <property type="entry name" value="FAD-bd_PCMH-like_sf"/>
</dbReference>
<dbReference type="EMBL" id="PVWQ01000007">
    <property type="protein sequence ID" value="RDW76316.1"/>
    <property type="molecule type" value="Genomic_DNA"/>
</dbReference>
<evidence type="ECO:0000259" key="5">
    <source>
        <dbReference type="PROSITE" id="PS51387"/>
    </source>
</evidence>